<organism evidence="2 3">
    <name type="scientific">Pseudanabaena galeata UHCC 0370</name>
    <dbReference type="NCBI Taxonomy" id="3110310"/>
    <lineage>
        <taxon>Bacteria</taxon>
        <taxon>Bacillati</taxon>
        <taxon>Cyanobacteriota</taxon>
        <taxon>Cyanophyceae</taxon>
        <taxon>Pseudanabaenales</taxon>
        <taxon>Pseudanabaenaceae</taxon>
        <taxon>Pseudanabaena</taxon>
    </lineage>
</organism>
<dbReference type="RefSeq" id="WP_323260175.1">
    <property type="nucleotide sequence ID" value="NZ_JAYGIE010000013.1"/>
</dbReference>
<sequence>MSSVRRIICLANSWKLGERCIAGIDIDNGKWVRPICESLYPEDGRVPESVRLINGKEPQLLDILEIPLADTGNNFGFESENLSVLQGNWRLTGRALPYELNELCSETQYILHNSIRTVKPSYLQNLPQESRQTLQLIKSNKFSVTRVGDKWKGNITISSGQSLNNLTITDPFLVGQLDTGYQPPDICFITVSLSMPWSPDDQEEEKPCWKLIAGLIPDLFPQIDQEMKRVGWTVEQGRNFIGIRFSSGKISRRLLTLEELQQFLNHLKSLPSP</sequence>
<gene>
    <name evidence="2" type="ORF">VB774_04595</name>
</gene>
<dbReference type="InterPro" id="IPR054335">
    <property type="entry name" value="DuOB_dom"/>
</dbReference>
<dbReference type="EMBL" id="JAYGIE010000013">
    <property type="protein sequence ID" value="MEA5476892.1"/>
    <property type="molecule type" value="Genomic_DNA"/>
</dbReference>
<feature type="domain" description="Dual OB-containing" evidence="1">
    <location>
        <begin position="6"/>
        <end position="214"/>
    </location>
</feature>
<keyword evidence="3" id="KW-1185">Reference proteome</keyword>
<evidence type="ECO:0000313" key="3">
    <source>
        <dbReference type="Proteomes" id="UP001301388"/>
    </source>
</evidence>
<reference evidence="2 3" key="1">
    <citation type="submission" date="2023-12" db="EMBL/GenBank/DDBJ databases">
        <title>Baltic Sea Cyanobacteria.</title>
        <authorList>
            <person name="Delbaje E."/>
            <person name="Fewer D.P."/>
            <person name="Shishido T.K."/>
        </authorList>
    </citation>
    <scope>NUCLEOTIDE SEQUENCE [LARGE SCALE GENOMIC DNA]</scope>
    <source>
        <strain evidence="2 3">UHCC 0370</strain>
    </source>
</reference>
<dbReference type="Pfam" id="PF22557">
    <property type="entry name" value="DuOB"/>
    <property type="match status" value="1"/>
</dbReference>
<comment type="caution">
    <text evidence="2">The sequence shown here is derived from an EMBL/GenBank/DDBJ whole genome shotgun (WGS) entry which is preliminary data.</text>
</comment>
<dbReference type="Proteomes" id="UP001301388">
    <property type="component" value="Unassembled WGS sequence"/>
</dbReference>
<protein>
    <recommendedName>
        <fullName evidence="1">Dual OB-containing domain-containing protein</fullName>
    </recommendedName>
</protein>
<name>A0ABU5TFI5_9CYAN</name>
<evidence type="ECO:0000313" key="2">
    <source>
        <dbReference type="EMBL" id="MEA5476892.1"/>
    </source>
</evidence>
<proteinExistence type="predicted"/>
<accession>A0ABU5TFI5</accession>
<evidence type="ECO:0000259" key="1">
    <source>
        <dbReference type="Pfam" id="PF22557"/>
    </source>
</evidence>